<keyword evidence="2" id="KW-1185">Reference proteome</keyword>
<dbReference type="Gene3D" id="3.40.630.30">
    <property type="match status" value="1"/>
</dbReference>
<evidence type="ECO:0008006" key="3">
    <source>
        <dbReference type="Google" id="ProtNLM"/>
    </source>
</evidence>
<organism evidence="1 2">
    <name type="scientific">Psychrosphaera algicola</name>
    <dbReference type="NCBI Taxonomy" id="3023714"/>
    <lineage>
        <taxon>Bacteria</taxon>
        <taxon>Pseudomonadati</taxon>
        <taxon>Pseudomonadota</taxon>
        <taxon>Gammaproteobacteria</taxon>
        <taxon>Alteromonadales</taxon>
        <taxon>Pseudoalteromonadaceae</taxon>
        <taxon>Psychrosphaera</taxon>
    </lineage>
</organism>
<dbReference type="EMBL" id="JAQOMS010000002">
    <property type="protein sequence ID" value="MDC2891384.1"/>
    <property type="molecule type" value="Genomic_DNA"/>
</dbReference>
<dbReference type="SUPFAM" id="SSF55729">
    <property type="entry name" value="Acyl-CoA N-acyltransferases (Nat)"/>
    <property type="match status" value="1"/>
</dbReference>
<evidence type="ECO:0000313" key="2">
    <source>
        <dbReference type="Proteomes" id="UP001528411"/>
    </source>
</evidence>
<name>A0ABT5FJL3_9GAMM</name>
<dbReference type="Proteomes" id="UP001528411">
    <property type="component" value="Unassembled WGS sequence"/>
</dbReference>
<proteinExistence type="predicted"/>
<gene>
    <name evidence="1" type="ORF">PN838_24905</name>
</gene>
<dbReference type="InterPro" id="IPR016181">
    <property type="entry name" value="Acyl_CoA_acyltransferase"/>
</dbReference>
<reference evidence="1 2" key="1">
    <citation type="submission" date="2023-01" db="EMBL/GenBank/DDBJ databases">
        <title>Psychrosphaera sp. nov., isolated from marine algae.</title>
        <authorList>
            <person name="Bayburt H."/>
            <person name="Choi B.J."/>
            <person name="Kim J.M."/>
            <person name="Choi D.G."/>
            <person name="Jeon C.O."/>
        </authorList>
    </citation>
    <scope>NUCLEOTIDE SEQUENCE [LARGE SCALE GENOMIC DNA]</scope>
    <source>
        <strain evidence="1 2">G1-22</strain>
    </source>
</reference>
<protein>
    <recommendedName>
        <fullName evidence="3">N-acetyltransferase domain-containing protein</fullName>
    </recommendedName>
</protein>
<comment type="caution">
    <text evidence="1">The sequence shown here is derived from an EMBL/GenBank/DDBJ whole genome shotgun (WGS) entry which is preliminary data.</text>
</comment>
<accession>A0ABT5FJL3</accession>
<evidence type="ECO:0000313" key="1">
    <source>
        <dbReference type="EMBL" id="MDC2891384.1"/>
    </source>
</evidence>
<dbReference type="RefSeq" id="WP_272182385.1">
    <property type="nucleotide sequence ID" value="NZ_JAQOMS010000002.1"/>
</dbReference>
<sequence length="84" mass="9531">MNITTDRLNIRELTLKDAPFLVELLNSNGFIENIGDRGIRTVKQAEEMILEKYIVNYPTHGLFIVVRRNDHTAIGSVSFLKGIS</sequence>